<proteinExistence type="predicted"/>
<evidence type="ECO:0000256" key="1">
    <source>
        <dbReference type="SAM" id="MobiDB-lite"/>
    </source>
</evidence>
<evidence type="ECO:0000313" key="2">
    <source>
        <dbReference type="Proteomes" id="UP000050741"/>
    </source>
</evidence>
<sequence length="116" mass="12541">MERGAMIFDQRSRGSKHTSANSVASGNQKALPLFAVSSKNGIPSPFHTMHSAGRKCINRKNANPGEKEILALIIARIVAKPPKQTQQRQRQLLRTKVAMLLASHRTLQDAGDGSGG</sequence>
<evidence type="ECO:0000313" key="3">
    <source>
        <dbReference type="WBParaSite" id="GPLIN_001333300"/>
    </source>
</evidence>
<name>A0A183CKC7_GLOPA</name>
<reference evidence="2" key="1">
    <citation type="submission" date="2014-05" db="EMBL/GenBank/DDBJ databases">
        <title>The genome and life-stage specific transcriptomes of Globodera pallida elucidate key aspects of plant parasitism by a cyst nematode.</title>
        <authorList>
            <person name="Cotton J.A."/>
            <person name="Lilley C.J."/>
            <person name="Jones L.M."/>
            <person name="Kikuchi T."/>
            <person name="Reid A.J."/>
            <person name="Thorpe P."/>
            <person name="Tsai I.J."/>
            <person name="Beasley H."/>
            <person name="Blok V."/>
            <person name="Cock P.J.A."/>
            <person name="Van den Akker S.E."/>
            <person name="Holroyd N."/>
            <person name="Hunt M."/>
            <person name="Mantelin S."/>
            <person name="Naghra H."/>
            <person name="Pain A."/>
            <person name="Palomares-Rius J.E."/>
            <person name="Zarowiecki M."/>
            <person name="Berriman M."/>
            <person name="Jones J.T."/>
            <person name="Urwin P.E."/>
        </authorList>
    </citation>
    <scope>NUCLEOTIDE SEQUENCE [LARGE SCALE GENOMIC DNA]</scope>
    <source>
        <strain evidence="2">Lindley</strain>
    </source>
</reference>
<organism evidence="2 3">
    <name type="scientific">Globodera pallida</name>
    <name type="common">Potato cyst nematode worm</name>
    <name type="synonym">Heterodera pallida</name>
    <dbReference type="NCBI Taxonomy" id="36090"/>
    <lineage>
        <taxon>Eukaryota</taxon>
        <taxon>Metazoa</taxon>
        <taxon>Ecdysozoa</taxon>
        <taxon>Nematoda</taxon>
        <taxon>Chromadorea</taxon>
        <taxon>Rhabditida</taxon>
        <taxon>Tylenchina</taxon>
        <taxon>Tylenchomorpha</taxon>
        <taxon>Tylenchoidea</taxon>
        <taxon>Heteroderidae</taxon>
        <taxon>Heteroderinae</taxon>
        <taxon>Globodera</taxon>
    </lineage>
</organism>
<protein>
    <submittedName>
        <fullName evidence="3">Uncharacterized protein</fullName>
    </submittedName>
</protein>
<dbReference type="WBParaSite" id="GPLIN_001333300">
    <property type="protein sequence ID" value="GPLIN_001333300"/>
    <property type="gene ID" value="GPLIN_001333300"/>
</dbReference>
<dbReference type="Proteomes" id="UP000050741">
    <property type="component" value="Unassembled WGS sequence"/>
</dbReference>
<reference evidence="3" key="2">
    <citation type="submission" date="2016-06" db="UniProtKB">
        <authorList>
            <consortium name="WormBaseParasite"/>
        </authorList>
    </citation>
    <scope>IDENTIFICATION</scope>
</reference>
<keyword evidence="2" id="KW-1185">Reference proteome</keyword>
<feature type="region of interest" description="Disordered" evidence="1">
    <location>
        <begin position="1"/>
        <end position="25"/>
    </location>
</feature>
<accession>A0A183CKC7</accession>
<dbReference type="AlphaFoldDB" id="A0A183CKC7"/>